<dbReference type="RefSeq" id="WP_204039377.1">
    <property type="nucleotide sequence ID" value="NZ_BOOA01000005.1"/>
</dbReference>
<dbReference type="EMBL" id="BOOA01000005">
    <property type="protein sequence ID" value="GIH22534.1"/>
    <property type="molecule type" value="Genomic_DNA"/>
</dbReference>
<organism evidence="2 3">
    <name type="scientific">Acrocarpospora phusangensis</name>
    <dbReference type="NCBI Taxonomy" id="1070424"/>
    <lineage>
        <taxon>Bacteria</taxon>
        <taxon>Bacillati</taxon>
        <taxon>Actinomycetota</taxon>
        <taxon>Actinomycetes</taxon>
        <taxon>Streptosporangiales</taxon>
        <taxon>Streptosporangiaceae</taxon>
        <taxon>Acrocarpospora</taxon>
    </lineage>
</organism>
<gene>
    <name evidence="2" type="ORF">Aph01nite_08440</name>
</gene>
<dbReference type="InterPro" id="IPR014710">
    <property type="entry name" value="RmlC-like_jellyroll"/>
</dbReference>
<keyword evidence="3" id="KW-1185">Reference proteome</keyword>
<dbReference type="Gene3D" id="2.60.120.10">
    <property type="entry name" value="Jelly Rolls"/>
    <property type="match status" value="1"/>
</dbReference>
<dbReference type="AlphaFoldDB" id="A0A919UHX8"/>
<evidence type="ECO:0000313" key="2">
    <source>
        <dbReference type="EMBL" id="GIH22534.1"/>
    </source>
</evidence>
<dbReference type="Proteomes" id="UP000640052">
    <property type="component" value="Unassembled WGS sequence"/>
</dbReference>
<protein>
    <submittedName>
        <fullName evidence="2">Uncharacterized protein</fullName>
    </submittedName>
</protein>
<dbReference type="InterPro" id="IPR011051">
    <property type="entry name" value="RmlC_Cupin_sf"/>
</dbReference>
<sequence length="307" mass="33242">MYSATDPRSALNTGSPAGDPNAPIAELATFEFLTLPPQETTANGGSTWYARGQNLAIVYSRLADGDVLGRAAAEQREEYVVIVPDDTTTIEVTDAVETVTLSGSGLVVVPPGDSTITARGEGQLFRLFDARATDVLARCVNAASYAEPHPRVALLEPWPDPPAGHRLRVYRNADHPREPGRFGRIFRTSSFMVNFGDPADGPRDPDRLSPHHHDDFEQCSLTVDGDYIHHVRTPWTSRLSQWRDDDHARVGSPSAAIIPPPAVHTSQAMGPGRHLLIDVFSPPRADFSAKAGWVLNAAEYPAPGEPA</sequence>
<evidence type="ECO:0000256" key="1">
    <source>
        <dbReference type="SAM" id="MobiDB-lite"/>
    </source>
</evidence>
<comment type="caution">
    <text evidence="2">The sequence shown here is derived from an EMBL/GenBank/DDBJ whole genome shotgun (WGS) entry which is preliminary data.</text>
</comment>
<reference evidence="2" key="1">
    <citation type="submission" date="2021-01" db="EMBL/GenBank/DDBJ databases">
        <title>Whole genome shotgun sequence of Acrocarpospora phusangensis NBRC 108782.</title>
        <authorList>
            <person name="Komaki H."/>
            <person name="Tamura T."/>
        </authorList>
    </citation>
    <scope>NUCLEOTIDE SEQUENCE</scope>
    <source>
        <strain evidence="2">NBRC 108782</strain>
    </source>
</reference>
<evidence type="ECO:0000313" key="3">
    <source>
        <dbReference type="Proteomes" id="UP000640052"/>
    </source>
</evidence>
<proteinExistence type="predicted"/>
<accession>A0A919UHX8</accession>
<name>A0A919UHX8_9ACTN</name>
<feature type="region of interest" description="Disordered" evidence="1">
    <location>
        <begin position="1"/>
        <end position="20"/>
    </location>
</feature>
<dbReference type="SUPFAM" id="SSF51182">
    <property type="entry name" value="RmlC-like cupins"/>
    <property type="match status" value="1"/>
</dbReference>